<evidence type="ECO:0000256" key="1">
    <source>
        <dbReference type="ARBA" id="ARBA00010613"/>
    </source>
</evidence>
<dbReference type="InterPro" id="IPR036526">
    <property type="entry name" value="C-N_Hydrolase_sf"/>
</dbReference>
<dbReference type="Pfam" id="PF00795">
    <property type="entry name" value="CN_hydrolase"/>
    <property type="match status" value="1"/>
</dbReference>
<dbReference type="PANTHER" id="PTHR23088:SF27">
    <property type="entry name" value="DEAMINATED GLUTATHIONE AMIDASE"/>
    <property type="match status" value="1"/>
</dbReference>
<keyword evidence="3" id="KW-0378">Hydrolase</keyword>
<sequence length="283" mass="30491">MQEDRLPTQPLRVAAAQAISQSGDIAANVDRAVAMIAEAAQKDADIVQFPEKYLTGYVPEIIVTDPDRYAVRSNDPRLAPIREACKRHKIAAIVGSPTLSDEGLHISSIVIGADGTELSAYHKTHLFHSEIGVFRPDPRLSILTLKGWKIGLGICYDAGFPEHARALAQAGCHVYMVSSLFSKGGGYLESRIWFPARALDNTVYAVMTNHAGKTGVWDACGASGIWSPMGQLIVAASESEAELIVADLHPEALQAARKAEHMLADSVGIRHAADDIVEIGMDR</sequence>
<dbReference type="AlphaFoldDB" id="A0A7W5FPI1"/>
<dbReference type="PROSITE" id="PS50263">
    <property type="entry name" value="CN_HYDROLASE"/>
    <property type="match status" value="1"/>
</dbReference>
<protein>
    <submittedName>
        <fullName evidence="3">Putative amidohydrolase</fullName>
    </submittedName>
</protein>
<dbReference type="PANTHER" id="PTHR23088">
    <property type="entry name" value="NITRILASE-RELATED"/>
    <property type="match status" value="1"/>
</dbReference>
<name>A0A7W5FPI1_9BACL</name>
<accession>A0A7W5FPI1</accession>
<dbReference type="Proteomes" id="UP000570361">
    <property type="component" value="Unassembled WGS sequence"/>
</dbReference>
<dbReference type="SUPFAM" id="SSF56317">
    <property type="entry name" value="Carbon-nitrogen hydrolase"/>
    <property type="match status" value="1"/>
</dbReference>
<evidence type="ECO:0000313" key="3">
    <source>
        <dbReference type="EMBL" id="MBB3112257.1"/>
    </source>
</evidence>
<dbReference type="CDD" id="cd07197">
    <property type="entry name" value="nitrilase"/>
    <property type="match status" value="1"/>
</dbReference>
<keyword evidence="4" id="KW-1185">Reference proteome</keyword>
<proteinExistence type="inferred from homology"/>
<dbReference type="RefSeq" id="WP_183602345.1">
    <property type="nucleotide sequence ID" value="NZ_JACHXK010000011.1"/>
</dbReference>
<dbReference type="EMBL" id="JACHXK010000011">
    <property type="protein sequence ID" value="MBB3112257.1"/>
    <property type="molecule type" value="Genomic_DNA"/>
</dbReference>
<dbReference type="InterPro" id="IPR003010">
    <property type="entry name" value="C-N_Hydrolase"/>
</dbReference>
<organism evidence="3 4">
    <name type="scientific">Paenibacillus phyllosphaerae</name>
    <dbReference type="NCBI Taxonomy" id="274593"/>
    <lineage>
        <taxon>Bacteria</taxon>
        <taxon>Bacillati</taxon>
        <taxon>Bacillota</taxon>
        <taxon>Bacilli</taxon>
        <taxon>Bacillales</taxon>
        <taxon>Paenibacillaceae</taxon>
        <taxon>Paenibacillus</taxon>
    </lineage>
</organism>
<gene>
    <name evidence="3" type="ORF">FHS18_004343</name>
</gene>
<feature type="domain" description="CN hydrolase" evidence="2">
    <location>
        <begin position="11"/>
        <end position="250"/>
    </location>
</feature>
<comment type="similarity">
    <text evidence="1">Belongs to the carbon-nitrogen hydrolase superfamily. NIT1/NIT2 family.</text>
</comment>
<comment type="caution">
    <text evidence="3">The sequence shown here is derived from an EMBL/GenBank/DDBJ whole genome shotgun (WGS) entry which is preliminary data.</text>
</comment>
<evidence type="ECO:0000313" key="4">
    <source>
        <dbReference type="Proteomes" id="UP000570361"/>
    </source>
</evidence>
<dbReference type="Gene3D" id="3.60.110.10">
    <property type="entry name" value="Carbon-nitrogen hydrolase"/>
    <property type="match status" value="1"/>
</dbReference>
<evidence type="ECO:0000259" key="2">
    <source>
        <dbReference type="PROSITE" id="PS50263"/>
    </source>
</evidence>
<reference evidence="3 4" key="1">
    <citation type="submission" date="2020-08" db="EMBL/GenBank/DDBJ databases">
        <title>Genomic Encyclopedia of Type Strains, Phase III (KMG-III): the genomes of soil and plant-associated and newly described type strains.</title>
        <authorList>
            <person name="Whitman W."/>
        </authorList>
    </citation>
    <scope>NUCLEOTIDE SEQUENCE [LARGE SCALE GENOMIC DNA]</scope>
    <source>
        <strain evidence="3 4">CECT 5862</strain>
    </source>
</reference>
<dbReference type="GO" id="GO:0016787">
    <property type="term" value="F:hydrolase activity"/>
    <property type="evidence" value="ECO:0007669"/>
    <property type="project" value="UniProtKB-KW"/>
</dbReference>